<gene>
    <name evidence="16" type="ORF">F511_04323</name>
</gene>
<feature type="domain" description="K+ potassium transporter integral membrane" evidence="14">
    <location>
        <begin position="24"/>
        <end position="474"/>
    </location>
</feature>
<dbReference type="Pfam" id="PF02705">
    <property type="entry name" value="K_trans"/>
    <property type="match status" value="1"/>
</dbReference>
<feature type="transmembrane region" description="Helical" evidence="13">
    <location>
        <begin position="297"/>
        <end position="317"/>
    </location>
</feature>
<dbReference type="GO" id="GO:0005886">
    <property type="term" value="C:plasma membrane"/>
    <property type="evidence" value="ECO:0007669"/>
    <property type="project" value="UniProtKB-SubCell"/>
</dbReference>
<sequence>MEAEKPKDDGDGGAKGKPPLPRLLLGAIGVVFGDIATSPLYSMQQAFGKDGIAPRHDNVLGLLSLIFWALVLVVGVKYVLFVMRADNHGEGGMMALAALARNAVRRHRRLSWWVVMLGLAGAALFFGDSVITPAISVLSAVEGLKLASPDFGRWVLPIGAAIIVALFLLQKRGSALVGALFGPVMTLWLLSVAALGVHGLLRHPEVLAAVDPYWAVAYMLHNGFKGFASLGAVVLVMTGGEALYADIGHFGSRPIRLSWFGLVLPALLLSYAGQGALLLADAAAAQHPLYSLAPHALLYPMIVLATAATVIASQAVISGTFSMVRQGIQLGYLPRSRVEHTSDDMEGQIYLPTVNFLLFLAVIAAVLGFRSSDRLAGAYGIAVSGTMLLTTLLFLVVARMRWRWGPLRLGAFGLAYVLIDAAFFGANLLKLPDGGWFPVALALAMMVVMTVWRRGRQLVGRQLHAEGEKLVDFIAHLQDKPPLQAPGTAVFLTGNREWVPQALRHNVEHNHVLHERNVVLTVDGLDHPRARGDARGEIEELEHGFWRVTLRFGFAEHIDVPARLRQLKFDPALEADKAVWFLGHDKVSAEDDKSYRIARWRARLFAWMARNATPATTYYGIPARRLIEIGARIDL</sequence>
<feature type="transmembrane region" description="Helical" evidence="13">
    <location>
        <begin position="349"/>
        <end position="369"/>
    </location>
</feature>
<evidence type="ECO:0000256" key="7">
    <source>
        <dbReference type="ARBA" id="ARBA00022692"/>
    </source>
</evidence>
<dbReference type="PANTHER" id="PTHR30540">
    <property type="entry name" value="OSMOTIC STRESS POTASSIUM TRANSPORTER"/>
    <property type="match status" value="1"/>
</dbReference>
<comment type="subcellular location">
    <subcellularLocation>
        <location evidence="1">Cell membrane</location>
        <topology evidence="1">Multi-pass membrane protein</topology>
    </subcellularLocation>
</comment>
<evidence type="ECO:0000256" key="4">
    <source>
        <dbReference type="ARBA" id="ARBA00022448"/>
    </source>
</evidence>
<dbReference type="InterPro" id="IPR053952">
    <property type="entry name" value="K_trans_C"/>
</dbReference>
<feature type="transmembrane region" description="Helical" evidence="13">
    <location>
        <begin position="435"/>
        <end position="452"/>
    </location>
</feature>
<evidence type="ECO:0000259" key="14">
    <source>
        <dbReference type="Pfam" id="PF02705"/>
    </source>
</evidence>
<dbReference type="InterPro" id="IPR053951">
    <property type="entry name" value="K_trans_N"/>
</dbReference>
<evidence type="ECO:0000313" key="17">
    <source>
        <dbReference type="Proteomes" id="UP000250235"/>
    </source>
</evidence>
<keyword evidence="5" id="KW-1003">Cell membrane</keyword>
<evidence type="ECO:0000256" key="13">
    <source>
        <dbReference type="SAM" id="Phobius"/>
    </source>
</evidence>
<dbReference type="GO" id="GO:0015293">
    <property type="term" value="F:symporter activity"/>
    <property type="evidence" value="ECO:0007669"/>
    <property type="project" value="UniProtKB-KW"/>
</dbReference>
<protein>
    <submittedName>
        <fullName evidence="16">Low affinity potassium transport system protein kup</fullName>
    </submittedName>
</protein>
<feature type="transmembrane region" description="Helical" evidence="13">
    <location>
        <begin position="375"/>
        <end position="397"/>
    </location>
</feature>
<organism evidence="16 17">
    <name type="scientific">Dorcoceras hygrometricum</name>
    <dbReference type="NCBI Taxonomy" id="472368"/>
    <lineage>
        <taxon>Eukaryota</taxon>
        <taxon>Viridiplantae</taxon>
        <taxon>Streptophyta</taxon>
        <taxon>Embryophyta</taxon>
        <taxon>Tracheophyta</taxon>
        <taxon>Spermatophyta</taxon>
        <taxon>Magnoliopsida</taxon>
        <taxon>eudicotyledons</taxon>
        <taxon>Gunneridae</taxon>
        <taxon>Pentapetalae</taxon>
        <taxon>asterids</taxon>
        <taxon>lamiids</taxon>
        <taxon>Lamiales</taxon>
        <taxon>Gesneriaceae</taxon>
        <taxon>Didymocarpoideae</taxon>
        <taxon>Trichosporeae</taxon>
        <taxon>Loxocarpinae</taxon>
        <taxon>Dorcoceras</taxon>
    </lineage>
</organism>
<keyword evidence="9" id="KW-0630">Potassium</keyword>
<evidence type="ECO:0000256" key="3">
    <source>
        <dbReference type="ARBA" id="ARBA00008440"/>
    </source>
</evidence>
<dbReference type="EMBL" id="KV020185">
    <property type="protein sequence ID" value="KZV14798.1"/>
    <property type="molecule type" value="Genomic_DNA"/>
</dbReference>
<feature type="domain" description="K+ potassium transporter C-terminal" evidence="15">
    <location>
        <begin position="486"/>
        <end position="634"/>
    </location>
</feature>
<evidence type="ECO:0000256" key="5">
    <source>
        <dbReference type="ARBA" id="ARBA00022475"/>
    </source>
</evidence>
<dbReference type="Proteomes" id="UP000250235">
    <property type="component" value="Unassembled WGS sequence"/>
</dbReference>
<feature type="transmembrane region" description="Helical" evidence="13">
    <location>
        <begin position="23"/>
        <end position="42"/>
    </location>
</feature>
<evidence type="ECO:0000256" key="10">
    <source>
        <dbReference type="ARBA" id="ARBA00022989"/>
    </source>
</evidence>
<proteinExistence type="inferred from homology"/>
<feature type="transmembrane region" description="Helical" evidence="13">
    <location>
        <begin position="409"/>
        <end position="429"/>
    </location>
</feature>
<evidence type="ECO:0000256" key="9">
    <source>
        <dbReference type="ARBA" id="ARBA00022958"/>
    </source>
</evidence>
<reference evidence="16 17" key="1">
    <citation type="journal article" date="2015" name="Proc. Natl. Acad. Sci. U.S.A.">
        <title>The resurrection genome of Boea hygrometrica: A blueprint for survival of dehydration.</title>
        <authorList>
            <person name="Xiao L."/>
            <person name="Yang G."/>
            <person name="Zhang L."/>
            <person name="Yang X."/>
            <person name="Zhao S."/>
            <person name="Ji Z."/>
            <person name="Zhou Q."/>
            <person name="Hu M."/>
            <person name="Wang Y."/>
            <person name="Chen M."/>
            <person name="Xu Y."/>
            <person name="Jin H."/>
            <person name="Xiao X."/>
            <person name="Hu G."/>
            <person name="Bao F."/>
            <person name="Hu Y."/>
            <person name="Wan P."/>
            <person name="Li L."/>
            <person name="Deng X."/>
            <person name="Kuang T."/>
            <person name="Xiang C."/>
            <person name="Zhu J.K."/>
            <person name="Oliver M.J."/>
            <person name="He Y."/>
        </authorList>
    </citation>
    <scope>NUCLEOTIDE SEQUENCE [LARGE SCALE GENOMIC DNA]</scope>
    <source>
        <strain evidence="17">cv. XS01</strain>
    </source>
</reference>
<feature type="transmembrane region" description="Helical" evidence="13">
    <location>
        <begin position="62"/>
        <end position="83"/>
    </location>
</feature>
<evidence type="ECO:0000256" key="6">
    <source>
        <dbReference type="ARBA" id="ARBA00022538"/>
    </source>
</evidence>
<evidence type="ECO:0000256" key="12">
    <source>
        <dbReference type="ARBA" id="ARBA00023136"/>
    </source>
</evidence>
<name>A0A2Z6ZZM3_9LAMI</name>
<feature type="transmembrane region" description="Helical" evidence="13">
    <location>
        <begin position="151"/>
        <end position="169"/>
    </location>
</feature>
<keyword evidence="4" id="KW-0813">Transport</keyword>
<dbReference type="InterPro" id="IPR003855">
    <property type="entry name" value="K+_transporter"/>
</dbReference>
<comment type="similarity">
    <text evidence="2">Belongs to the HAK/KUP transporter (TC 2.A.72) family.</text>
</comment>
<keyword evidence="6" id="KW-0633">Potassium transport</keyword>
<dbReference type="Pfam" id="PF22776">
    <property type="entry name" value="K_trans_C"/>
    <property type="match status" value="1"/>
</dbReference>
<dbReference type="AlphaFoldDB" id="A0A2Z6ZZM3"/>
<evidence type="ECO:0000256" key="1">
    <source>
        <dbReference type="ARBA" id="ARBA00004651"/>
    </source>
</evidence>
<evidence type="ECO:0000256" key="8">
    <source>
        <dbReference type="ARBA" id="ARBA00022847"/>
    </source>
</evidence>
<evidence type="ECO:0000259" key="15">
    <source>
        <dbReference type="Pfam" id="PF22776"/>
    </source>
</evidence>
<keyword evidence="11" id="KW-0406">Ion transport</keyword>
<feature type="transmembrane region" description="Helical" evidence="13">
    <location>
        <begin position="226"/>
        <end position="245"/>
    </location>
</feature>
<evidence type="ECO:0000313" key="16">
    <source>
        <dbReference type="EMBL" id="KZV14798.1"/>
    </source>
</evidence>
<evidence type="ECO:0000256" key="11">
    <source>
        <dbReference type="ARBA" id="ARBA00023065"/>
    </source>
</evidence>
<dbReference type="GO" id="GO:0015079">
    <property type="term" value="F:potassium ion transmembrane transporter activity"/>
    <property type="evidence" value="ECO:0007669"/>
    <property type="project" value="InterPro"/>
</dbReference>
<accession>A0A2Z6ZZM3</accession>
<dbReference type="PANTHER" id="PTHR30540:SF79">
    <property type="entry name" value="LOW AFFINITY POTASSIUM TRANSPORT SYSTEM PROTEIN KUP"/>
    <property type="match status" value="1"/>
</dbReference>
<keyword evidence="12 13" id="KW-0472">Membrane</keyword>
<keyword evidence="17" id="KW-1185">Reference proteome</keyword>
<feature type="transmembrane region" description="Helical" evidence="13">
    <location>
        <begin position="257"/>
        <end position="277"/>
    </location>
</feature>
<keyword evidence="7 13" id="KW-0812">Transmembrane</keyword>
<evidence type="ECO:0000256" key="2">
    <source>
        <dbReference type="ARBA" id="ARBA00007019"/>
    </source>
</evidence>
<dbReference type="InterPro" id="IPR023051">
    <property type="entry name" value="Kup"/>
</dbReference>
<dbReference type="HAMAP" id="MF_01522">
    <property type="entry name" value="Kup"/>
    <property type="match status" value="1"/>
</dbReference>
<keyword evidence="10 13" id="KW-1133">Transmembrane helix</keyword>
<feature type="transmembrane region" description="Helical" evidence="13">
    <location>
        <begin position="176"/>
        <end position="197"/>
    </location>
</feature>
<feature type="transmembrane region" description="Helical" evidence="13">
    <location>
        <begin position="110"/>
        <end position="131"/>
    </location>
</feature>
<comment type="similarity">
    <text evidence="3">Belongs to the HAK/KUP transporter (TC 2.A.72.3) family.</text>
</comment>
<dbReference type="OrthoDB" id="504708at2759"/>
<keyword evidence="8" id="KW-0769">Symport</keyword>